<evidence type="ECO:0000256" key="1">
    <source>
        <dbReference type="SAM" id="MobiDB-lite"/>
    </source>
</evidence>
<dbReference type="AlphaFoldDB" id="K3YEH6"/>
<keyword evidence="3" id="KW-1185">Reference proteome</keyword>
<feature type="region of interest" description="Disordered" evidence="1">
    <location>
        <begin position="1"/>
        <end position="48"/>
    </location>
</feature>
<organism evidence="2 3">
    <name type="scientific">Setaria italica</name>
    <name type="common">Foxtail millet</name>
    <name type="synonym">Panicum italicum</name>
    <dbReference type="NCBI Taxonomy" id="4555"/>
    <lineage>
        <taxon>Eukaryota</taxon>
        <taxon>Viridiplantae</taxon>
        <taxon>Streptophyta</taxon>
        <taxon>Embryophyta</taxon>
        <taxon>Tracheophyta</taxon>
        <taxon>Spermatophyta</taxon>
        <taxon>Magnoliopsida</taxon>
        <taxon>Liliopsida</taxon>
        <taxon>Poales</taxon>
        <taxon>Poaceae</taxon>
        <taxon>PACMAD clade</taxon>
        <taxon>Panicoideae</taxon>
        <taxon>Panicodae</taxon>
        <taxon>Paniceae</taxon>
        <taxon>Cenchrinae</taxon>
        <taxon>Setaria</taxon>
    </lineage>
</organism>
<evidence type="ECO:0000313" key="2">
    <source>
        <dbReference type="EnsemblPlants" id="KQK96370"/>
    </source>
</evidence>
<protein>
    <submittedName>
        <fullName evidence="2">Uncharacterized protein</fullName>
    </submittedName>
</protein>
<reference evidence="3" key="1">
    <citation type="journal article" date="2012" name="Nat. Biotechnol.">
        <title>Reference genome sequence of the model plant Setaria.</title>
        <authorList>
            <person name="Bennetzen J.L."/>
            <person name="Schmutz J."/>
            <person name="Wang H."/>
            <person name="Percifield R."/>
            <person name="Hawkins J."/>
            <person name="Pontaroli A.C."/>
            <person name="Estep M."/>
            <person name="Feng L."/>
            <person name="Vaughn J.N."/>
            <person name="Grimwood J."/>
            <person name="Jenkins J."/>
            <person name="Barry K."/>
            <person name="Lindquist E."/>
            <person name="Hellsten U."/>
            <person name="Deshpande S."/>
            <person name="Wang X."/>
            <person name="Wu X."/>
            <person name="Mitros T."/>
            <person name="Triplett J."/>
            <person name="Yang X."/>
            <person name="Ye C.Y."/>
            <person name="Mauro-Herrera M."/>
            <person name="Wang L."/>
            <person name="Li P."/>
            <person name="Sharma M."/>
            <person name="Sharma R."/>
            <person name="Ronald P.C."/>
            <person name="Panaud O."/>
            <person name="Kellogg E.A."/>
            <person name="Brutnell T.P."/>
            <person name="Doust A.N."/>
            <person name="Tuskan G.A."/>
            <person name="Rokhsar D."/>
            <person name="Devos K.M."/>
        </authorList>
    </citation>
    <scope>NUCLEOTIDE SEQUENCE [LARGE SCALE GENOMIC DNA]</scope>
    <source>
        <strain evidence="3">cv. Yugu1</strain>
    </source>
</reference>
<name>K3YEH6_SETIT</name>
<accession>K3YEH6</accession>
<dbReference type="InParanoid" id="K3YEH6"/>
<dbReference type="Proteomes" id="UP000004995">
    <property type="component" value="Unassembled WGS sequence"/>
</dbReference>
<dbReference type="EnsemblPlants" id="KQK96370">
    <property type="protein sequence ID" value="KQK96370"/>
    <property type="gene ID" value="SETIT_012641mg"/>
</dbReference>
<dbReference type="HOGENOM" id="CLU_2019233_0_0_1"/>
<sequence>MSPPRLTVERDPATASSPSVHHRIQENAATKQQRERSDPRVPPPFRHGSLSMVPFSIEAPFHLGACGHRQIHGNKGRIVAKVKLSPTDGKLEIGGSMLGKEYVGVYVEGLENDSRNKGDELIP</sequence>
<dbReference type="EMBL" id="AGNK02004109">
    <property type="status" value="NOT_ANNOTATED_CDS"/>
    <property type="molecule type" value="Genomic_DNA"/>
</dbReference>
<evidence type="ECO:0000313" key="3">
    <source>
        <dbReference type="Proteomes" id="UP000004995"/>
    </source>
</evidence>
<proteinExistence type="predicted"/>
<dbReference type="Gramene" id="KQK96370">
    <property type="protein sequence ID" value="KQK96370"/>
    <property type="gene ID" value="SETIT_012641mg"/>
</dbReference>
<reference evidence="2" key="2">
    <citation type="submission" date="2018-08" db="UniProtKB">
        <authorList>
            <consortium name="EnsemblPlants"/>
        </authorList>
    </citation>
    <scope>IDENTIFICATION</scope>
    <source>
        <strain evidence="2">Yugu1</strain>
    </source>
</reference>